<dbReference type="InterPro" id="IPR045864">
    <property type="entry name" value="aa-tRNA-synth_II/BPL/LPL"/>
</dbReference>
<dbReference type="Gene3D" id="3.30.930.10">
    <property type="entry name" value="Bira Bifunctional Protein, Domain 2"/>
    <property type="match status" value="1"/>
</dbReference>
<keyword evidence="1 3" id="KW-0436">Ligase</keyword>
<comment type="caution">
    <text evidence="3">The sequence shown here is derived from an EMBL/GenBank/DDBJ whole genome shotgun (WGS) entry which is preliminary data.</text>
</comment>
<name>A0A931D7N2_9MICC</name>
<accession>A0A931D7N2</accession>
<dbReference type="NCBIfam" id="TIGR00121">
    <property type="entry name" value="birA_ligase"/>
    <property type="match status" value="1"/>
</dbReference>
<dbReference type="Pfam" id="PF03099">
    <property type="entry name" value="BPL_LplA_LipB"/>
    <property type="match status" value="1"/>
</dbReference>
<dbReference type="Gene3D" id="2.30.30.100">
    <property type="match status" value="1"/>
</dbReference>
<gene>
    <name evidence="3" type="ORF">IW252_000684</name>
</gene>
<keyword evidence="4" id="KW-1185">Reference proteome</keyword>
<proteinExistence type="predicted"/>
<dbReference type="CDD" id="cd16442">
    <property type="entry name" value="BPL"/>
    <property type="match status" value="1"/>
</dbReference>
<dbReference type="RefSeq" id="WP_196835299.1">
    <property type="nucleotide sequence ID" value="NZ_JADOTZ010000001.1"/>
</dbReference>
<dbReference type="AlphaFoldDB" id="A0A931D7N2"/>
<protein>
    <submittedName>
        <fullName evidence="3">BirA family biotin operon repressor/biotin-[acetyl-CoA-carboxylase] ligase</fullName>
        <ecNumber evidence="3">6.3.4.15</ecNumber>
    </submittedName>
</protein>
<evidence type="ECO:0000313" key="4">
    <source>
        <dbReference type="Proteomes" id="UP000625033"/>
    </source>
</evidence>
<evidence type="ECO:0000259" key="2">
    <source>
        <dbReference type="Pfam" id="PF03099"/>
    </source>
</evidence>
<dbReference type="GO" id="GO:0005737">
    <property type="term" value="C:cytoplasm"/>
    <property type="evidence" value="ECO:0007669"/>
    <property type="project" value="TreeGrafter"/>
</dbReference>
<evidence type="ECO:0000256" key="1">
    <source>
        <dbReference type="ARBA" id="ARBA00022598"/>
    </source>
</evidence>
<dbReference type="InterPro" id="IPR004408">
    <property type="entry name" value="Biotin_CoA_COase_ligase"/>
</dbReference>
<dbReference type="EMBL" id="JADOTZ010000001">
    <property type="protein sequence ID" value="MBG6083917.1"/>
    <property type="molecule type" value="Genomic_DNA"/>
</dbReference>
<dbReference type="PANTHER" id="PTHR12835:SF5">
    <property type="entry name" value="BIOTIN--PROTEIN LIGASE"/>
    <property type="match status" value="1"/>
</dbReference>
<feature type="domain" description="BPL/LPL catalytic" evidence="2">
    <location>
        <begin position="43"/>
        <end position="165"/>
    </location>
</feature>
<organism evidence="3 4">
    <name type="scientific">Zhihengliuella flava</name>
    <dbReference type="NCBI Taxonomy" id="1285193"/>
    <lineage>
        <taxon>Bacteria</taxon>
        <taxon>Bacillati</taxon>
        <taxon>Actinomycetota</taxon>
        <taxon>Actinomycetes</taxon>
        <taxon>Micrococcales</taxon>
        <taxon>Micrococcaceae</taxon>
        <taxon>Zhihengliuella</taxon>
    </lineage>
</organism>
<dbReference type="GO" id="GO:0004077">
    <property type="term" value="F:biotin--[biotin carboxyl-carrier protein] ligase activity"/>
    <property type="evidence" value="ECO:0007669"/>
    <property type="project" value="UniProtKB-EC"/>
</dbReference>
<reference evidence="3" key="1">
    <citation type="submission" date="2020-11" db="EMBL/GenBank/DDBJ databases">
        <title>Sequencing the genomes of 1000 actinobacteria strains.</title>
        <authorList>
            <person name="Klenk H.-P."/>
        </authorList>
    </citation>
    <scope>NUCLEOTIDE SEQUENCE</scope>
    <source>
        <strain evidence="3">DSM 26152</strain>
    </source>
</reference>
<sequence>MTTADPSPRRAALDSAAFDALRAPAGPYSRIDVVEETGSTNADLVADSTAGDRSALIATHQSQGKGRLGRGWSAPARSSLAVSIKFAPERFEDGAYGWLSMLCALSLVSALEARGVNAAVKWPNDVLIASPDGGPWRKVAGLLAQLVPPVAADQRTAVVVGAGINVNVSAQELPVPTATSLTAAGYAASLDAVACDYLAAVDREYSRLLAAGTVERSGLRDRVAARMATIGVDIKAELPGGEALEATATGLALDGGLDVRTVAGERRVLHAADVVHVRRSQGGYA</sequence>
<dbReference type="SUPFAM" id="SSF55681">
    <property type="entry name" value="Class II aaRS and biotin synthetases"/>
    <property type="match status" value="1"/>
</dbReference>
<dbReference type="EC" id="6.3.4.15" evidence="3"/>
<dbReference type="PANTHER" id="PTHR12835">
    <property type="entry name" value="BIOTIN PROTEIN LIGASE"/>
    <property type="match status" value="1"/>
</dbReference>
<evidence type="ECO:0000313" key="3">
    <source>
        <dbReference type="EMBL" id="MBG6083917.1"/>
    </source>
</evidence>
<dbReference type="Proteomes" id="UP000625033">
    <property type="component" value="Unassembled WGS sequence"/>
</dbReference>
<dbReference type="InterPro" id="IPR004143">
    <property type="entry name" value="BPL_LPL_catalytic"/>
</dbReference>